<dbReference type="InterPro" id="IPR039422">
    <property type="entry name" value="MarR/SlyA-like"/>
</dbReference>
<dbReference type="InterPro" id="IPR000835">
    <property type="entry name" value="HTH_MarR-typ"/>
</dbReference>
<organism evidence="2 3">
    <name type="scientific">Actinomadura pelletieri DSM 43383</name>
    <dbReference type="NCBI Taxonomy" id="1120940"/>
    <lineage>
        <taxon>Bacteria</taxon>
        <taxon>Bacillati</taxon>
        <taxon>Actinomycetota</taxon>
        <taxon>Actinomycetes</taxon>
        <taxon>Streptosporangiales</taxon>
        <taxon>Thermomonosporaceae</taxon>
        <taxon>Actinomadura</taxon>
    </lineage>
</organism>
<evidence type="ECO:0000313" key="3">
    <source>
        <dbReference type="Proteomes" id="UP000274601"/>
    </source>
</evidence>
<reference evidence="2 3" key="1">
    <citation type="submission" date="2018-10" db="EMBL/GenBank/DDBJ databases">
        <title>Genomic Encyclopedia of Archaeal and Bacterial Type Strains, Phase II (KMG-II): from individual species to whole genera.</title>
        <authorList>
            <person name="Goeker M."/>
        </authorList>
    </citation>
    <scope>NUCLEOTIDE SEQUENCE [LARGE SCALE GENOMIC DNA]</scope>
    <source>
        <strain evidence="2 3">DSM 43383</strain>
    </source>
</reference>
<evidence type="ECO:0000259" key="1">
    <source>
        <dbReference type="PROSITE" id="PS50995"/>
    </source>
</evidence>
<feature type="domain" description="HTH marR-type" evidence="1">
    <location>
        <begin position="15"/>
        <end position="151"/>
    </location>
</feature>
<dbReference type="GO" id="GO:0006950">
    <property type="term" value="P:response to stress"/>
    <property type="evidence" value="ECO:0007669"/>
    <property type="project" value="TreeGrafter"/>
</dbReference>
<dbReference type="PRINTS" id="PR00598">
    <property type="entry name" value="HTHMARR"/>
</dbReference>
<protein>
    <submittedName>
        <fullName evidence="2">MarR family transcriptional regulator</fullName>
    </submittedName>
</protein>
<sequence>MTEPATQSTEAPDPRSEMAARAWHNLRILMHERADRRHEATEALGMSFIRIKALRHIVAAKEPMTLRDLADDLLTDRPYTTLVVDDLVGRGLVERSTNPADRRSKIVTVTEAGRAAAARAERILDSPPPILRDLPAEELVVLDRVAARLVADA</sequence>
<accession>A0A495QP77</accession>
<dbReference type="PANTHER" id="PTHR33164">
    <property type="entry name" value="TRANSCRIPTIONAL REGULATOR, MARR FAMILY"/>
    <property type="match status" value="1"/>
</dbReference>
<proteinExistence type="predicted"/>
<dbReference type="PROSITE" id="PS50995">
    <property type="entry name" value="HTH_MARR_2"/>
    <property type="match status" value="1"/>
</dbReference>
<gene>
    <name evidence="2" type="ORF">BZB76_3304</name>
</gene>
<keyword evidence="3" id="KW-1185">Reference proteome</keyword>
<dbReference type="InterPro" id="IPR036390">
    <property type="entry name" value="WH_DNA-bd_sf"/>
</dbReference>
<dbReference type="InterPro" id="IPR036388">
    <property type="entry name" value="WH-like_DNA-bd_sf"/>
</dbReference>
<dbReference type="SUPFAM" id="SSF46785">
    <property type="entry name" value="Winged helix' DNA-binding domain"/>
    <property type="match status" value="1"/>
</dbReference>
<evidence type="ECO:0000313" key="2">
    <source>
        <dbReference type="EMBL" id="RKS74783.1"/>
    </source>
</evidence>
<dbReference type="AlphaFoldDB" id="A0A495QP77"/>
<dbReference type="GO" id="GO:0003700">
    <property type="term" value="F:DNA-binding transcription factor activity"/>
    <property type="evidence" value="ECO:0007669"/>
    <property type="project" value="InterPro"/>
</dbReference>
<dbReference type="Proteomes" id="UP000274601">
    <property type="component" value="Unassembled WGS sequence"/>
</dbReference>
<name>A0A495QP77_9ACTN</name>
<comment type="caution">
    <text evidence="2">The sequence shown here is derived from an EMBL/GenBank/DDBJ whole genome shotgun (WGS) entry which is preliminary data.</text>
</comment>
<dbReference type="EMBL" id="RBWU01000003">
    <property type="protein sequence ID" value="RKS74783.1"/>
    <property type="molecule type" value="Genomic_DNA"/>
</dbReference>
<dbReference type="RefSeq" id="WP_121435170.1">
    <property type="nucleotide sequence ID" value="NZ_RBWU01000003.1"/>
</dbReference>
<dbReference type="SMART" id="SM00347">
    <property type="entry name" value="HTH_MARR"/>
    <property type="match status" value="1"/>
</dbReference>
<dbReference type="OrthoDB" id="8635520at2"/>
<dbReference type="Pfam" id="PF01047">
    <property type="entry name" value="MarR"/>
    <property type="match status" value="1"/>
</dbReference>
<dbReference type="Gene3D" id="1.10.10.10">
    <property type="entry name" value="Winged helix-like DNA-binding domain superfamily/Winged helix DNA-binding domain"/>
    <property type="match status" value="1"/>
</dbReference>
<dbReference type="PANTHER" id="PTHR33164:SF43">
    <property type="entry name" value="HTH-TYPE TRANSCRIPTIONAL REPRESSOR YETL"/>
    <property type="match status" value="1"/>
</dbReference>